<evidence type="ECO:0000256" key="1">
    <source>
        <dbReference type="ARBA" id="ARBA00023015"/>
    </source>
</evidence>
<name>A0A942I613_9HYPH</name>
<accession>A0A942I613</accession>
<dbReference type="PRINTS" id="PR00032">
    <property type="entry name" value="HTHARAC"/>
</dbReference>
<evidence type="ECO:0000313" key="6">
    <source>
        <dbReference type="Proteomes" id="UP000678281"/>
    </source>
</evidence>
<evidence type="ECO:0000256" key="2">
    <source>
        <dbReference type="ARBA" id="ARBA00023125"/>
    </source>
</evidence>
<dbReference type="Gene3D" id="1.10.10.60">
    <property type="entry name" value="Homeodomain-like"/>
    <property type="match status" value="1"/>
</dbReference>
<reference evidence="5" key="1">
    <citation type="submission" date="2021-04" db="EMBL/GenBank/DDBJ databases">
        <title>Devosia litorisediminis sp. nov., isolated from a sand dune.</title>
        <authorList>
            <person name="Park S."/>
            <person name="Yoon J.-H."/>
        </authorList>
    </citation>
    <scope>NUCLEOTIDE SEQUENCE</scope>
    <source>
        <strain evidence="5">BSSL-BM10</strain>
    </source>
</reference>
<gene>
    <name evidence="5" type="ORF">KD146_08690</name>
</gene>
<protein>
    <submittedName>
        <fullName evidence="5">Helix-turn-helix domain-containing protein</fullName>
    </submittedName>
</protein>
<keyword evidence="2" id="KW-0238">DNA-binding</keyword>
<keyword evidence="6" id="KW-1185">Reference proteome</keyword>
<dbReference type="Pfam" id="PF12833">
    <property type="entry name" value="HTH_18"/>
    <property type="match status" value="1"/>
</dbReference>
<sequence>MPQSTRDITQELEAQAVRSALDVGQWTLHGRRSRCFVMISGSGSILVGSEDVALRAPCLVWLPEGQSAHLTMRAGSSGAWLAVTGQALGHVALPGSIADDLRHMLLRPQLGTTLKPDVARGLTDHLLAIEGELRASKPGAPEMVRHLLAAVFIGLWRMSELVSHEARPLPRFIVDHFLQLVEVHLNDQWKVADYAAAMGVSTDRLNTAVRRALGKAPLEVIHDRVCAAARQMLESSGLQIDRVAALLGFDDPAYFSRFFKRLTGMSPRQYRHDYASRAARPAGSFAAWP</sequence>
<dbReference type="GO" id="GO:0043565">
    <property type="term" value="F:sequence-specific DNA binding"/>
    <property type="evidence" value="ECO:0007669"/>
    <property type="project" value="InterPro"/>
</dbReference>
<dbReference type="InterPro" id="IPR018060">
    <property type="entry name" value="HTH_AraC"/>
</dbReference>
<dbReference type="PROSITE" id="PS00041">
    <property type="entry name" value="HTH_ARAC_FAMILY_1"/>
    <property type="match status" value="1"/>
</dbReference>
<evidence type="ECO:0000313" key="5">
    <source>
        <dbReference type="EMBL" id="MBS3848767.1"/>
    </source>
</evidence>
<dbReference type="EMBL" id="JAGXTP010000001">
    <property type="protein sequence ID" value="MBS3848767.1"/>
    <property type="molecule type" value="Genomic_DNA"/>
</dbReference>
<dbReference type="PROSITE" id="PS01124">
    <property type="entry name" value="HTH_ARAC_FAMILY_2"/>
    <property type="match status" value="1"/>
</dbReference>
<keyword evidence="3" id="KW-0804">Transcription</keyword>
<dbReference type="GO" id="GO:0003700">
    <property type="term" value="F:DNA-binding transcription factor activity"/>
    <property type="evidence" value="ECO:0007669"/>
    <property type="project" value="InterPro"/>
</dbReference>
<comment type="caution">
    <text evidence="5">The sequence shown here is derived from an EMBL/GenBank/DDBJ whole genome shotgun (WGS) entry which is preliminary data.</text>
</comment>
<dbReference type="AlphaFoldDB" id="A0A942I613"/>
<dbReference type="SMART" id="SM00342">
    <property type="entry name" value="HTH_ARAC"/>
    <property type="match status" value="1"/>
</dbReference>
<feature type="domain" description="HTH araC/xylS-type" evidence="4">
    <location>
        <begin position="175"/>
        <end position="273"/>
    </location>
</feature>
<evidence type="ECO:0000259" key="4">
    <source>
        <dbReference type="PROSITE" id="PS01124"/>
    </source>
</evidence>
<dbReference type="Proteomes" id="UP000678281">
    <property type="component" value="Unassembled WGS sequence"/>
</dbReference>
<organism evidence="5 6">
    <name type="scientific">Devosia litorisediminis</name>
    <dbReference type="NCBI Taxonomy" id="2829817"/>
    <lineage>
        <taxon>Bacteria</taxon>
        <taxon>Pseudomonadati</taxon>
        <taxon>Pseudomonadota</taxon>
        <taxon>Alphaproteobacteria</taxon>
        <taxon>Hyphomicrobiales</taxon>
        <taxon>Devosiaceae</taxon>
        <taxon>Devosia</taxon>
    </lineage>
</organism>
<dbReference type="InterPro" id="IPR009057">
    <property type="entry name" value="Homeodomain-like_sf"/>
</dbReference>
<keyword evidence="1" id="KW-0805">Transcription regulation</keyword>
<proteinExistence type="predicted"/>
<dbReference type="SUPFAM" id="SSF46689">
    <property type="entry name" value="Homeodomain-like"/>
    <property type="match status" value="1"/>
</dbReference>
<evidence type="ECO:0000256" key="3">
    <source>
        <dbReference type="ARBA" id="ARBA00023163"/>
    </source>
</evidence>
<dbReference type="InterPro" id="IPR018062">
    <property type="entry name" value="HTH_AraC-typ_CS"/>
</dbReference>
<dbReference type="PANTHER" id="PTHR43280:SF32">
    <property type="entry name" value="TRANSCRIPTIONAL REGULATORY PROTEIN"/>
    <property type="match status" value="1"/>
</dbReference>
<dbReference type="InterPro" id="IPR020449">
    <property type="entry name" value="Tscrpt_reg_AraC-type_HTH"/>
</dbReference>
<dbReference type="PANTHER" id="PTHR43280">
    <property type="entry name" value="ARAC-FAMILY TRANSCRIPTIONAL REGULATOR"/>
    <property type="match status" value="1"/>
</dbReference>